<evidence type="ECO:0000313" key="1">
    <source>
        <dbReference type="EMBL" id="MBC3537894.1"/>
    </source>
</evidence>
<gene>
    <name evidence="1" type="primary">yqeC</name>
    <name evidence="1" type="ORF">H8J70_11650</name>
</gene>
<evidence type="ECO:0000313" key="2">
    <source>
        <dbReference type="Proteomes" id="UP000606870"/>
    </source>
</evidence>
<accession>A0ABR6VM31</accession>
<dbReference type="InterPro" id="IPR027417">
    <property type="entry name" value="P-loop_NTPase"/>
</dbReference>
<sequence>MEAIIYQKEQSKRTASLWQSITCLCPSLAQADGPQVVAVTGAGGKTTCIMRLAEELVAAGKRVLVVTTTHMYKPESHGVLSNDPAVITAALERDGLVIAGLPYGKDKIAYIGDAAYEAVCPAAQVVLVEADGARRQPFKIPRPLEPVLPETCDAVLCVAGLSALGKPLKSSCYGWAESEAAAERLGTTFPKETDKGSTPLTISLFAALWARGSLAALKAYTWPVIAILNQADTPAQQLAGALILQEAGLAQGLITSFAEAEVS</sequence>
<keyword evidence="2" id="KW-1185">Reference proteome</keyword>
<reference evidence="1 2" key="1">
    <citation type="submission" date="2020-08" db="EMBL/GenBank/DDBJ databases">
        <authorList>
            <person name="Liu C."/>
            <person name="Sun Q."/>
        </authorList>
    </citation>
    <scope>NUCLEOTIDE SEQUENCE [LARGE SCALE GENOMIC DNA]</scope>
    <source>
        <strain evidence="1 2">NSJ-59</strain>
    </source>
</reference>
<dbReference type="EMBL" id="JACOGK010000048">
    <property type="protein sequence ID" value="MBC3537894.1"/>
    <property type="molecule type" value="Genomic_DNA"/>
</dbReference>
<dbReference type="Pfam" id="PF19842">
    <property type="entry name" value="YqeC"/>
    <property type="match status" value="1"/>
</dbReference>
<dbReference type="RefSeq" id="WP_186504462.1">
    <property type="nucleotide sequence ID" value="NZ_JACOGK010000048.1"/>
</dbReference>
<organism evidence="1 2">
    <name type="scientific">Megasphaera hominis</name>
    <dbReference type="NCBI Taxonomy" id="159836"/>
    <lineage>
        <taxon>Bacteria</taxon>
        <taxon>Bacillati</taxon>
        <taxon>Bacillota</taxon>
        <taxon>Negativicutes</taxon>
        <taxon>Veillonellales</taxon>
        <taxon>Veillonellaceae</taxon>
        <taxon>Megasphaera</taxon>
    </lineage>
</organism>
<dbReference type="InterPro" id="IPR017587">
    <property type="entry name" value="YqeC"/>
</dbReference>
<protein>
    <submittedName>
        <fullName evidence="1">Selenium-dependent hydroxylase accessory protein YqeC</fullName>
    </submittedName>
</protein>
<dbReference type="Proteomes" id="UP000606870">
    <property type="component" value="Unassembled WGS sequence"/>
</dbReference>
<dbReference type="InterPro" id="IPR036565">
    <property type="entry name" value="Mur-like_cat_sf"/>
</dbReference>
<proteinExistence type="predicted"/>
<comment type="caution">
    <text evidence="1">The sequence shown here is derived from an EMBL/GenBank/DDBJ whole genome shotgun (WGS) entry which is preliminary data.</text>
</comment>
<dbReference type="Gene3D" id="3.40.50.300">
    <property type="entry name" value="P-loop containing nucleotide triphosphate hydrolases"/>
    <property type="match status" value="1"/>
</dbReference>
<name>A0ABR6VM31_9FIRM</name>
<dbReference type="NCBIfam" id="TIGR03172">
    <property type="entry name" value="selenium cofactor biosynthesis protein YqeC"/>
    <property type="match status" value="1"/>
</dbReference>
<dbReference type="SUPFAM" id="SSF53623">
    <property type="entry name" value="MurD-like peptide ligases, catalytic domain"/>
    <property type="match status" value="1"/>
</dbReference>